<dbReference type="Proteomes" id="UP000663829">
    <property type="component" value="Unassembled WGS sequence"/>
</dbReference>
<evidence type="ECO:0000313" key="3">
    <source>
        <dbReference type="EMBL" id="CAF3558229.1"/>
    </source>
</evidence>
<proteinExistence type="predicted"/>
<accession>A0A813R4A3</accession>
<protein>
    <recommendedName>
        <fullName evidence="6">AIG1-type G domain-containing protein</fullName>
    </recommendedName>
</protein>
<dbReference type="EMBL" id="CAJOBC010000232">
    <property type="protein sequence ID" value="CAF3558229.1"/>
    <property type="molecule type" value="Genomic_DNA"/>
</dbReference>
<comment type="caution">
    <text evidence="1">The sequence shown here is derived from an EMBL/GenBank/DDBJ whole genome shotgun (WGS) entry which is preliminary data.</text>
</comment>
<dbReference type="EMBL" id="CAJNOK010023308">
    <property type="protein sequence ID" value="CAF1360812.1"/>
    <property type="molecule type" value="Genomic_DNA"/>
</dbReference>
<organism evidence="1 5">
    <name type="scientific">Didymodactylos carnosus</name>
    <dbReference type="NCBI Taxonomy" id="1234261"/>
    <lineage>
        <taxon>Eukaryota</taxon>
        <taxon>Metazoa</taxon>
        <taxon>Spiralia</taxon>
        <taxon>Gnathifera</taxon>
        <taxon>Rotifera</taxon>
        <taxon>Eurotatoria</taxon>
        <taxon>Bdelloidea</taxon>
        <taxon>Philodinida</taxon>
        <taxon>Philodinidae</taxon>
        <taxon>Didymodactylos</taxon>
    </lineage>
</organism>
<dbReference type="Proteomes" id="UP000681722">
    <property type="component" value="Unassembled WGS sequence"/>
</dbReference>
<dbReference type="Proteomes" id="UP000677228">
    <property type="component" value="Unassembled WGS sequence"/>
</dbReference>
<sequence>MASASNDEVCIFFGVSGAGKSSTINTLWIEVIFDEFCFPREPLKPCIFNKLHVKCIIFVISMMDARTDFYEKFADFLGQYLNVQNVKQNSLFLLTKGGELQPNSKKEKMESIRTNILTLNEHSNWNMKFIEWSNITPFSNQEQKLLAAISQYNGFNVQNSLKQIEKEINDQALILYEAKENKLIVKHDAKKELQNCSETHEVEIILLYNTMNQLKRKYQVK</sequence>
<dbReference type="EMBL" id="CAJNOQ010000232">
    <property type="protein sequence ID" value="CAF0775678.1"/>
    <property type="molecule type" value="Genomic_DNA"/>
</dbReference>
<name>A0A813R4A3_9BILA</name>
<gene>
    <name evidence="1" type="ORF">GPM918_LOCUS2178</name>
    <name evidence="2" type="ORF">OVA965_LOCUS31229</name>
    <name evidence="3" type="ORF">SRO942_LOCUS2178</name>
    <name evidence="4" type="ORF">TMI583_LOCUS32054</name>
</gene>
<evidence type="ECO:0000313" key="5">
    <source>
        <dbReference type="Proteomes" id="UP000663829"/>
    </source>
</evidence>
<dbReference type="OrthoDB" id="10232304at2759"/>
<dbReference type="EMBL" id="CAJOBA010044962">
    <property type="protein sequence ID" value="CAF4170841.1"/>
    <property type="molecule type" value="Genomic_DNA"/>
</dbReference>
<reference evidence="1" key="1">
    <citation type="submission" date="2021-02" db="EMBL/GenBank/DDBJ databases">
        <authorList>
            <person name="Nowell W R."/>
        </authorList>
    </citation>
    <scope>NUCLEOTIDE SEQUENCE</scope>
</reference>
<evidence type="ECO:0000313" key="4">
    <source>
        <dbReference type="EMBL" id="CAF4170841.1"/>
    </source>
</evidence>
<dbReference type="AlphaFoldDB" id="A0A813R4A3"/>
<evidence type="ECO:0000313" key="2">
    <source>
        <dbReference type="EMBL" id="CAF1360812.1"/>
    </source>
</evidence>
<dbReference type="Proteomes" id="UP000682733">
    <property type="component" value="Unassembled WGS sequence"/>
</dbReference>
<keyword evidence="5" id="KW-1185">Reference proteome</keyword>
<evidence type="ECO:0008006" key="6">
    <source>
        <dbReference type="Google" id="ProtNLM"/>
    </source>
</evidence>
<evidence type="ECO:0000313" key="1">
    <source>
        <dbReference type="EMBL" id="CAF0775678.1"/>
    </source>
</evidence>